<evidence type="ECO:0000313" key="2">
    <source>
        <dbReference type="Proteomes" id="UP001233172"/>
    </source>
</evidence>
<dbReference type="EMBL" id="JASAOG010000053">
    <property type="protein sequence ID" value="KAK0057689.1"/>
    <property type="molecule type" value="Genomic_DNA"/>
</dbReference>
<comment type="caution">
    <text evidence="1">The sequence shown here is derived from an EMBL/GenBank/DDBJ whole genome shotgun (WGS) entry which is preliminary data.</text>
</comment>
<dbReference type="Proteomes" id="UP001233172">
    <property type="component" value="Unassembled WGS sequence"/>
</dbReference>
<reference evidence="1" key="2">
    <citation type="submission" date="2023-04" db="EMBL/GenBank/DDBJ databases">
        <authorList>
            <person name="Bu L."/>
            <person name="Lu L."/>
            <person name="Laidemitt M.R."/>
            <person name="Zhang S.M."/>
            <person name="Mutuku M."/>
            <person name="Mkoji G."/>
            <person name="Steinauer M."/>
            <person name="Loker E.S."/>
        </authorList>
    </citation>
    <scope>NUCLEOTIDE SEQUENCE</scope>
    <source>
        <strain evidence="1">KasaAsao</strain>
        <tissue evidence="1">Whole Snail</tissue>
    </source>
</reference>
<gene>
    <name evidence="1" type="ORF">Bpfe_012919</name>
</gene>
<evidence type="ECO:0000313" key="1">
    <source>
        <dbReference type="EMBL" id="KAK0057689.1"/>
    </source>
</evidence>
<accession>A0AAD8BN41</accession>
<protein>
    <submittedName>
        <fullName evidence="1">Uncharacterized protein</fullName>
    </submittedName>
</protein>
<dbReference type="AlphaFoldDB" id="A0AAD8BN41"/>
<keyword evidence="2" id="KW-1185">Reference proteome</keyword>
<organism evidence="1 2">
    <name type="scientific">Biomphalaria pfeifferi</name>
    <name type="common">Bloodfluke planorb</name>
    <name type="synonym">Freshwater snail</name>
    <dbReference type="NCBI Taxonomy" id="112525"/>
    <lineage>
        <taxon>Eukaryota</taxon>
        <taxon>Metazoa</taxon>
        <taxon>Spiralia</taxon>
        <taxon>Lophotrochozoa</taxon>
        <taxon>Mollusca</taxon>
        <taxon>Gastropoda</taxon>
        <taxon>Heterobranchia</taxon>
        <taxon>Euthyneura</taxon>
        <taxon>Panpulmonata</taxon>
        <taxon>Hygrophila</taxon>
        <taxon>Lymnaeoidea</taxon>
        <taxon>Planorbidae</taxon>
        <taxon>Biomphalaria</taxon>
    </lineage>
</organism>
<sequence length="119" mass="13996">NIRLHVLTQLAIFTNYIRSQEWDEDYFEVRDNLIQIKDNLNQALCPLTKIIEHATTSNIEAYVNRSNIKPFKDLENKSQIYKRAFVMFELIVLSQTLSTYVIHETEITLKDETLSTVQC</sequence>
<reference evidence="1" key="1">
    <citation type="journal article" date="2023" name="PLoS Negl. Trop. Dis.">
        <title>A genome sequence for Biomphalaria pfeifferi, the major vector snail for the human-infecting parasite Schistosoma mansoni.</title>
        <authorList>
            <person name="Bu L."/>
            <person name="Lu L."/>
            <person name="Laidemitt M.R."/>
            <person name="Zhang S.M."/>
            <person name="Mutuku M."/>
            <person name="Mkoji G."/>
            <person name="Steinauer M."/>
            <person name="Loker E.S."/>
        </authorList>
    </citation>
    <scope>NUCLEOTIDE SEQUENCE</scope>
    <source>
        <strain evidence="1">KasaAsao</strain>
    </source>
</reference>
<name>A0AAD8BN41_BIOPF</name>
<feature type="non-terminal residue" evidence="1">
    <location>
        <position position="1"/>
    </location>
</feature>
<proteinExistence type="predicted"/>